<sequence>MTRGSIANIERGEQTPGLYRLLLICGALDCDLADVLPSDVLTPEAVADATNTNYSSALDNVRRAAAKQRKAAVIRR</sequence>
<protein>
    <recommendedName>
        <fullName evidence="1">HTH cro/C1-type domain-containing protein</fullName>
    </recommendedName>
</protein>
<gene>
    <name evidence="2" type="ORF">EDD33_1796</name>
</gene>
<feature type="domain" description="HTH cro/C1-type" evidence="1">
    <location>
        <begin position="1"/>
        <end position="35"/>
    </location>
</feature>
<dbReference type="Gene3D" id="1.10.260.40">
    <property type="entry name" value="lambda repressor-like DNA-binding domains"/>
    <property type="match status" value="1"/>
</dbReference>
<dbReference type="Proteomes" id="UP000281738">
    <property type="component" value="Unassembled WGS sequence"/>
</dbReference>
<name>A0A3N2CTS7_9ACTN</name>
<keyword evidence="3" id="KW-1185">Reference proteome</keyword>
<reference evidence="2 3" key="1">
    <citation type="submission" date="2018-11" db="EMBL/GenBank/DDBJ databases">
        <title>Sequencing the genomes of 1000 actinobacteria strains.</title>
        <authorList>
            <person name="Klenk H.-P."/>
        </authorList>
    </citation>
    <scope>NUCLEOTIDE SEQUENCE [LARGE SCALE GENOMIC DNA]</scope>
    <source>
        <strain evidence="2 3">DSM 12652</strain>
    </source>
</reference>
<evidence type="ECO:0000259" key="1">
    <source>
        <dbReference type="PROSITE" id="PS50943"/>
    </source>
</evidence>
<organism evidence="2 3">
    <name type="scientific">Nocardioides aurantiacus</name>
    <dbReference type="NCBI Taxonomy" id="86796"/>
    <lineage>
        <taxon>Bacteria</taxon>
        <taxon>Bacillati</taxon>
        <taxon>Actinomycetota</taxon>
        <taxon>Actinomycetes</taxon>
        <taxon>Propionibacteriales</taxon>
        <taxon>Nocardioidaceae</taxon>
        <taxon>Nocardioides</taxon>
    </lineage>
</organism>
<dbReference type="AlphaFoldDB" id="A0A3N2CTS7"/>
<dbReference type="PROSITE" id="PS50943">
    <property type="entry name" value="HTH_CROC1"/>
    <property type="match status" value="1"/>
</dbReference>
<dbReference type="InterPro" id="IPR001387">
    <property type="entry name" value="Cro/C1-type_HTH"/>
</dbReference>
<dbReference type="InterPro" id="IPR010982">
    <property type="entry name" value="Lambda_DNA-bd_dom_sf"/>
</dbReference>
<dbReference type="SUPFAM" id="SSF47413">
    <property type="entry name" value="lambda repressor-like DNA-binding domains"/>
    <property type="match status" value="1"/>
</dbReference>
<comment type="caution">
    <text evidence="2">The sequence shown here is derived from an EMBL/GenBank/DDBJ whole genome shotgun (WGS) entry which is preliminary data.</text>
</comment>
<dbReference type="GO" id="GO:0003677">
    <property type="term" value="F:DNA binding"/>
    <property type="evidence" value="ECO:0007669"/>
    <property type="project" value="InterPro"/>
</dbReference>
<dbReference type="CDD" id="cd00093">
    <property type="entry name" value="HTH_XRE"/>
    <property type="match status" value="1"/>
</dbReference>
<dbReference type="EMBL" id="RKHO01000001">
    <property type="protein sequence ID" value="ROR90940.1"/>
    <property type="molecule type" value="Genomic_DNA"/>
</dbReference>
<accession>A0A3N2CTS7</accession>
<evidence type="ECO:0000313" key="3">
    <source>
        <dbReference type="Proteomes" id="UP000281738"/>
    </source>
</evidence>
<evidence type="ECO:0000313" key="2">
    <source>
        <dbReference type="EMBL" id="ROR90940.1"/>
    </source>
</evidence>
<proteinExistence type="predicted"/>